<feature type="chain" id="PRO_5016645158" description="Toxin co-regulated pilus biosynthesis protein Q C-terminal domain-containing protein" evidence="2">
    <location>
        <begin position="23"/>
        <end position="231"/>
    </location>
</feature>
<evidence type="ECO:0000256" key="2">
    <source>
        <dbReference type="SAM" id="SignalP"/>
    </source>
</evidence>
<gene>
    <name evidence="3" type="ORF">DU506_00825</name>
</gene>
<keyword evidence="2" id="KW-0732">Signal</keyword>
<feature type="compositionally biased region" description="Polar residues" evidence="1">
    <location>
        <begin position="88"/>
        <end position="112"/>
    </location>
</feature>
<dbReference type="Proteomes" id="UP000253204">
    <property type="component" value="Unassembled WGS sequence"/>
</dbReference>
<accession>A0A368U946</accession>
<evidence type="ECO:0008006" key="5">
    <source>
        <dbReference type="Google" id="ProtNLM"/>
    </source>
</evidence>
<feature type="signal peptide" evidence="2">
    <location>
        <begin position="1"/>
        <end position="22"/>
    </location>
</feature>
<keyword evidence="4" id="KW-1185">Reference proteome</keyword>
<dbReference type="RefSeq" id="WP_114485057.1">
    <property type="nucleotide sequence ID" value="NZ_CBCSHM010000007.1"/>
</dbReference>
<organism evidence="3 4">
    <name type="scientific">Vreelandella rituensis</name>
    <dbReference type="NCBI Taxonomy" id="2282306"/>
    <lineage>
        <taxon>Bacteria</taxon>
        <taxon>Pseudomonadati</taxon>
        <taxon>Pseudomonadota</taxon>
        <taxon>Gammaproteobacteria</taxon>
        <taxon>Oceanospirillales</taxon>
        <taxon>Halomonadaceae</taxon>
        <taxon>Vreelandella</taxon>
    </lineage>
</organism>
<evidence type="ECO:0000313" key="4">
    <source>
        <dbReference type="Proteomes" id="UP000253204"/>
    </source>
</evidence>
<sequence>MHRTTFILPLVAMLTSASIASADEYGVFSAAGELPGQRMSRLAEERSQAELELLTRRAAEEMSLVRSSMRHMPPPLPEGNDSRGSGVPEQTQSLAGAYAQPSQTAPRATAASQAPGAVTALPGARSTAIPAPTATSGFANRDFALAMADPVTIDVVDMALQDILENLAPQGWRVRFQRISESTLAERTDLTATNLSRGDVMHELLSQSGLTLKPFPDFNQPLMIISQKGAL</sequence>
<name>A0A368U946_9GAMM</name>
<comment type="caution">
    <text evidence="3">The sequence shown here is derived from an EMBL/GenBank/DDBJ whole genome shotgun (WGS) entry which is preliminary data.</text>
</comment>
<reference evidence="3 4" key="1">
    <citation type="submission" date="2018-07" db="EMBL/GenBank/DDBJ databases">
        <title>Halomonas rutogse sp. nov., isolated from Lake TangqianCo on Tibetan Plateau.</title>
        <authorList>
            <person name="Lu H."/>
            <person name="Xing P."/>
            <person name="Wu Q."/>
        </authorList>
    </citation>
    <scope>NUCLEOTIDE SEQUENCE [LARGE SCALE GENOMIC DNA]</scope>
    <source>
        <strain evidence="3 4">TQ8S</strain>
    </source>
</reference>
<dbReference type="EMBL" id="QPIJ01000001">
    <property type="protein sequence ID" value="RCV93729.1"/>
    <property type="molecule type" value="Genomic_DNA"/>
</dbReference>
<evidence type="ECO:0000256" key="1">
    <source>
        <dbReference type="SAM" id="MobiDB-lite"/>
    </source>
</evidence>
<protein>
    <recommendedName>
        <fullName evidence="5">Toxin co-regulated pilus biosynthesis protein Q C-terminal domain-containing protein</fullName>
    </recommendedName>
</protein>
<proteinExistence type="predicted"/>
<feature type="region of interest" description="Disordered" evidence="1">
    <location>
        <begin position="66"/>
        <end position="117"/>
    </location>
</feature>
<evidence type="ECO:0000313" key="3">
    <source>
        <dbReference type="EMBL" id="RCV93729.1"/>
    </source>
</evidence>
<dbReference type="AlphaFoldDB" id="A0A368U946"/>